<dbReference type="EMBL" id="CP001720">
    <property type="protein sequence ID" value="ACV64882.1"/>
    <property type="molecule type" value="Genomic_DNA"/>
</dbReference>
<sequence length="52" mass="6082">MKSNMDVNRLPVNQIVDPADYPEYVISKEDIRKAMQKIKQLKSVNTVQMVFQ</sequence>
<organism evidence="1 2">
    <name type="scientific">Desulfofarcimen acetoxidans (strain ATCC 49208 / DSM 771 / KCTC 5769 / VKM B-1644 / 5575)</name>
    <name type="common">Desulfotomaculum acetoxidans</name>
    <dbReference type="NCBI Taxonomy" id="485916"/>
    <lineage>
        <taxon>Bacteria</taxon>
        <taxon>Bacillati</taxon>
        <taxon>Bacillota</taxon>
        <taxon>Clostridia</taxon>
        <taxon>Eubacteriales</taxon>
        <taxon>Peptococcaceae</taxon>
        <taxon>Desulfofarcimen</taxon>
    </lineage>
</organism>
<dbReference type="Proteomes" id="UP000002217">
    <property type="component" value="Chromosome"/>
</dbReference>
<dbReference type="AlphaFoldDB" id="C8VZD7"/>
<evidence type="ECO:0000313" key="2">
    <source>
        <dbReference type="Proteomes" id="UP000002217"/>
    </source>
</evidence>
<name>C8VZD7_DESAS</name>
<evidence type="ECO:0000313" key="1">
    <source>
        <dbReference type="EMBL" id="ACV64882.1"/>
    </source>
</evidence>
<accession>C8VZD7</accession>
<gene>
    <name evidence="1" type="ordered locus">Dtox_4215</name>
</gene>
<dbReference type="STRING" id="485916.Dtox_4215"/>
<dbReference type="RefSeq" id="WP_015759552.1">
    <property type="nucleotide sequence ID" value="NC_013216.1"/>
</dbReference>
<keyword evidence="2" id="KW-1185">Reference proteome</keyword>
<proteinExistence type="predicted"/>
<dbReference type="KEGG" id="dae:Dtox_4215"/>
<protein>
    <submittedName>
        <fullName evidence="1">Uncharacterized protein</fullName>
    </submittedName>
</protein>
<dbReference type="HOGENOM" id="CLU_3079115_0_0_9"/>
<reference evidence="1 2" key="1">
    <citation type="journal article" date="2009" name="Stand. Genomic Sci.">
        <title>Complete genome sequence of Desulfotomaculum acetoxidans type strain (5575).</title>
        <authorList>
            <person name="Spring S."/>
            <person name="Lapidus A."/>
            <person name="Schroder M."/>
            <person name="Gleim D."/>
            <person name="Sims D."/>
            <person name="Meincke L."/>
            <person name="Glavina Del Rio T."/>
            <person name="Tice H."/>
            <person name="Copeland A."/>
            <person name="Cheng J.F."/>
            <person name="Lucas S."/>
            <person name="Chen F."/>
            <person name="Nolan M."/>
            <person name="Bruce D."/>
            <person name="Goodwin L."/>
            <person name="Pitluck S."/>
            <person name="Ivanova N."/>
            <person name="Mavromatis K."/>
            <person name="Mikhailova N."/>
            <person name="Pati A."/>
            <person name="Chen A."/>
            <person name="Palaniappan K."/>
            <person name="Land M."/>
            <person name="Hauser L."/>
            <person name="Chang Y.J."/>
            <person name="Jeffries C.D."/>
            <person name="Chain P."/>
            <person name="Saunders E."/>
            <person name="Brettin T."/>
            <person name="Detter J.C."/>
            <person name="Goker M."/>
            <person name="Bristow J."/>
            <person name="Eisen J.A."/>
            <person name="Markowitz V."/>
            <person name="Hugenholtz P."/>
            <person name="Kyrpides N.C."/>
            <person name="Klenk H.P."/>
            <person name="Han C."/>
        </authorList>
    </citation>
    <scope>NUCLEOTIDE SEQUENCE [LARGE SCALE GENOMIC DNA]</scope>
    <source>
        <strain evidence="2">ATCC 49208 / DSM 771 / VKM B-1644</strain>
    </source>
</reference>